<name>A0ABQ4XTM8_9ASTR</name>
<dbReference type="SUPFAM" id="SSF54843">
    <property type="entry name" value="Ribosomal protein L22"/>
    <property type="match status" value="2"/>
</dbReference>
<dbReference type="PANTHER" id="PTHR11593">
    <property type="entry name" value="60S RIBOSOMAL PROTEIN L17"/>
    <property type="match status" value="1"/>
</dbReference>
<dbReference type="InterPro" id="IPR036394">
    <property type="entry name" value="Ribosomal_uL22_sf"/>
</dbReference>
<evidence type="ECO:0000256" key="2">
    <source>
        <dbReference type="ARBA" id="ARBA00022980"/>
    </source>
</evidence>
<evidence type="ECO:0000256" key="1">
    <source>
        <dbReference type="ARBA" id="ARBA00005640"/>
    </source>
</evidence>
<organism evidence="5 6">
    <name type="scientific">Tanacetum coccineum</name>
    <dbReference type="NCBI Taxonomy" id="301880"/>
    <lineage>
        <taxon>Eukaryota</taxon>
        <taxon>Viridiplantae</taxon>
        <taxon>Streptophyta</taxon>
        <taxon>Embryophyta</taxon>
        <taxon>Tracheophyta</taxon>
        <taxon>Spermatophyta</taxon>
        <taxon>Magnoliopsida</taxon>
        <taxon>eudicotyledons</taxon>
        <taxon>Gunneridae</taxon>
        <taxon>Pentapetalae</taxon>
        <taxon>asterids</taxon>
        <taxon>campanulids</taxon>
        <taxon>Asterales</taxon>
        <taxon>Asteraceae</taxon>
        <taxon>Asteroideae</taxon>
        <taxon>Anthemideae</taxon>
        <taxon>Anthemidinae</taxon>
        <taxon>Tanacetum</taxon>
    </lineage>
</organism>
<protein>
    <submittedName>
        <fullName evidence="5">60S ribosomal protein L17-2-like protein</fullName>
    </submittedName>
</protein>
<gene>
    <name evidence="5" type="ORF">Tco_0682925</name>
</gene>
<feature type="chain" id="PRO_5047519230" evidence="4">
    <location>
        <begin position="41"/>
        <end position="443"/>
    </location>
</feature>
<keyword evidence="2" id="KW-0689">Ribosomal protein</keyword>
<feature type="signal peptide" evidence="4">
    <location>
        <begin position="1"/>
        <end position="40"/>
    </location>
</feature>
<dbReference type="InterPro" id="IPR001380">
    <property type="entry name" value="Ribosomal_eL13"/>
</dbReference>
<comment type="caution">
    <text evidence="5">The sequence shown here is derived from an EMBL/GenBank/DDBJ whole genome shotgun (WGS) entry which is preliminary data.</text>
</comment>
<keyword evidence="4" id="KW-0732">Signal</keyword>
<dbReference type="Pfam" id="PF01294">
    <property type="entry name" value="Ribosomal_L13e"/>
    <property type="match status" value="1"/>
</dbReference>
<evidence type="ECO:0000313" key="6">
    <source>
        <dbReference type="Proteomes" id="UP001151760"/>
    </source>
</evidence>
<dbReference type="InterPro" id="IPR005721">
    <property type="entry name" value="Ribosomal_uL22_euk/arc"/>
</dbReference>
<proteinExistence type="inferred from homology"/>
<comment type="similarity">
    <text evidence="1">Belongs to the eukaryotic ribosomal protein eL13 family.</text>
</comment>
<sequence>MRIKVNYLEAMKISFKKLFVVMLLLLKVIVTPVDDPVVDANHMFNVVNTREPAHALRRIPLIKAKRYLEDVLAHKQAILFTRLCRGVGHTSWTSKESPFKWTRTSIYRSHDHHQQEEHHNEKLLEGYLHCFENTREPAHALRGMPLIKAKRYLEDVLAHKQGILFTRFVMKLDVLAGQAKNRHLNRQGRWPYMYAKFILDFQECRYQRRGVSIGVTTTINGRSITMKSFLKEIFIASRRTSWTTSPAAFTRATVVVAVKYSIVERPEKIDSVLYPDISSFLMLIKDRDRPSKGSVFPRPAGRLRPQVHGQTLKYNMKIHEGRGFSLEELKILHLVTGIPKKLAPNIGIAVDPTGGIDVDHRNEHQVWDQAKSSRVKEEGLMNLNIGQCIALTALAVQALCDCFSALHTFPGRHSLIMRIHGSNFKRWVDQWSSTLSGSFVDFG</sequence>
<evidence type="ECO:0000256" key="3">
    <source>
        <dbReference type="ARBA" id="ARBA00023274"/>
    </source>
</evidence>
<evidence type="ECO:0000256" key="4">
    <source>
        <dbReference type="SAM" id="SignalP"/>
    </source>
</evidence>
<dbReference type="EMBL" id="BQNB010009784">
    <property type="protein sequence ID" value="GJS68360.1"/>
    <property type="molecule type" value="Genomic_DNA"/>
</dbReference>
<dbReference type="Proteomes" id="UP001151760">
    <property type="component" value="Unassembled WGS sequence"/>
</dbReference>
<evidence type="ECO:0000313" key="5">
    <source>
        <dbReference type="EMBL" id="GJS68360.1"/>
    </source>
</evidence>
<keyword evidence="6" id="KW-1185">Reference proteome</keyword>
<reference evidence="5" key="1">
    <citation type="journal article" date="2022" name="Int. J. Mol. Sci.">
        <title>Draft Genome of Tanacetum Coccineum: Genomic Comparison of Closely Related Tanacetum-Family Plants.</title>
        <authorList>
            <person name="Yamashiro T."/>
            <person name="Shiraishi A."/>
            <person name="Nakayama K."/>
            <person name="Satake H."/>
        </authorList>
    </citation>
    <scope>NUCLEOTIDE SEQUENCE</scope>
</reference>
<reference evidence="5" key="2">
    <citation type="submission" date="2022-01" db="EMBL/GenBank/DDBJ databases">
        <authorList>
            <person name="Yamashiro T."/>
            <person name="Shiraishi A."/>
            <person name="Satake H."/>
            <person name="Nakayama K."/>
        </authorList>
    </citation>
    <scope>NUCLEOTIDE SEQUENCE</scope>
</reference>
<dbReference type="PANTHER" id="PTHR11593:SF10">
    <property type="entry name" value="60S RIBOSOMAL PROTEIN L17"/>
    <property type="match status" value="1"/>
</dbReference>
<dbReference type="Gene3D" id="3.90.470.10">
    <property type="entry name" value="Ribosomal protein L22/L17"/>
    <property type="match status" value="2"/>
</dbReference>
<keyword evidence="3" id="KW-0687">Ribonucleoprotein</keyword>
<accession>A0ABQ4XTM8</accession>